<comment type="subcellular location">
    <subcellularLocation>
        <location evidence="1">Cytoplasmic vesicle membrane</location>
    </subcellularLocation>
</comment>
<dbReference type="InterPro" id="IPR036871">
    <property type="entry name" value="PX_dom_sf"/>
</dbReference>
<dbReference type="PROSITE" id="PS50002">
    <property type="entry name" value="SH3"/>
    <property type="match status" value="1"/>
</dbReference>
<dbReference type="Proteomes" id="UP000694388">
    <property type="component" value="Unplaced"/>
</dbReference>
<protein>
    <submittedName>
        <fullName evidence="11">Sorting nexin 18</fullName>
    </submittedName>
</protein>
<dbReference type="InterPro" id="IPR001452">
    <property type="entry name" value="SH3_domain"/>
</dbReference>
<evidence type="ECO:0000259" key="9">
    <source>
        <dbReference type="PROSITE" id="PS50002"/>
    </source>
</evidence>
<keyword evidence="3 7" id="KW-0728">SH3 domain</keyword>
<evidence type="ECO:0000256" key="4">
    <source>
        <dbReference type="ARBA" id="ARBA00022927"/>
    </source>
</evidence>
<dbReference type="GeneTree" id="ENSGT00940000157724"/>
<evidence type="ECO:0000256" key="8">
    <source>
        <dbReference type="SAM" id="MobiDB-lite"/>
    </source>
</evidence>
<feature type="domain" description="SH3" evidence="9">
    <location>
        <begin position="1"/>
        <end position="61"/>
    </location>
</feature>
<evidence type="ECO:0000256" key="7">
    <source>
        <dbReference type="PROSITE-ProRule" id="PRU00192"/>
    </source>
</evidence>
<keyword evidence="4" id="KW-0813">Transport</keyword>
<dbReference type="GO" id="GO:0005886">
    <property type="term" value="C:plasma membrane"/>
    <property type="evidence" value="ECO:0007669"/>
    <property type="project" value="TreeGrafter"/>
</dbReference>
<dbReference type="GO" id="GO:0035091">
    <property type="term" value="F:phosphatidylinositol binding"/>
    <property type="evidence" value="ECO:0007669"/>
    <property type="project" value="InterPro"/>
</dbReference>
<evidence type="ECO:0000313" key="11">
    <source>
        <dbReference type="Ensembl" id="ENSEBUP00000020405.1"/>
    </source>
</evidence>
<dbReference type="InterPro" id="IPR001683">
    <property type="entry name" value="PX_dom"/>
</dbReference>
<dbReference type="CDD" id="cd06862">
    <property type="entry name" value="PX_SNX9_18_like"/>
    <property type="match status" value="1"/>
</dbReference>
<dbReference type="InterPro" id="IPR019497">
    <property type="entry name" value="Sorting_nexin_WASP-bd-dom"/>
</dbReference>
<dbReference type="GO" id="GO:0036089">
    <property type="term" value="P:cleavage furrow formation"/>
    <property type="evidence" value="ECO:0007669"/>
    <property type="project" value="TreeGrafter"/>
</dbReference>
<evidence type="ECO:0000256" key="3">
    <source>
        <dbReference type="ARBA" id="ARBA00022443"/>
    </source>
</evidence>
<keyword evidence="5" id="KW-0472">Membrane</keyword>
<dbReference type="FunFam" id="3.30.1520.10:FF:000004">
    <property type="entry name" value="Sorting nexin"/>
    <property type="match status" value="1"/>
</dbReference>
<feature type="compositionally biased region" description="Low complexity" evidence="8">
    <location>
        <begin position="159"/>
        <end position="187"/>
    </location>
</feature>
<reference evidence="11" key="2">
    <citation type="submission" date="2025-09" db="UniProtKB">
        <authorList>
            <consortium name="Ensembl"/>
        </authorList>
    </citation>
    <scope>IDENTIFICATION</scope>
</reference>
<dbReference type="GO" id="GO:0006897">
    <property type="term" value="P:endocytosis"/>
    <property type="evidence" value="ECO:0007669"/>
    <property type="project" value="TreeGrafter"/>
</dbReference>
<keyword evidence="6" id="KW-0968">Cytoplasmic vesicle</keyword>
<evidence type="ECO:0000256" key="1">
    <source>
        <dbReference type="ARBA" id="ARBA00004156"/>
    </source>
</evidence>
<sequence length="510" mass="55980">MSLQAVALYDFVAESESELQLVAGETLSLRSAQDVDGWLHGSNAQGKEGLFPAAYVQVQAASNSSRKPPSLNVIGMAGESFNYSQPTSPSSPAPLLGVASTSSGYANVPGTCQPTDSAPSPCDDEDDWDDDWDDDDDDDDDYDDGAAGPLEALKHRAFSSGSTTGPTPSATSVSSSAQTQRRQSSSVGRTFNRFSTFVRSGGEAFVLGTTAIHVSDKDRIEVMSGPVGPEWKPNPQPFSCTIEEPTKQTKFKGMKSYIAYKVTASNQPHLQVSRRYKHFDWLHARLVEKFPIVCIPQLPEKQATGRFEADFIRKRRRGLALWLVYTAAHPILSQSVAFHHFLTSGDERAWKEGKRRAERDDLTGANFFQTVRTPNAQLVPSQVDAKMEAFKAFSKKMDDSVLQLSQTAQDLTRKHRATFKREFHRMGNALRSMGQAFEMDSGHGTEKLTQALTFAGNTYVELGDTFAAQPENDLLPLLDVLGLYQGLLANFSDILHVQKGAMGFIVFSKV</sequence>
<organism evidence="11 12">
    <name type="scientific">Eptatretus burgeri</name>
    <name type="common">Inshore hagfish</name>
    <dbReference type="NCBI Taxonomy" id="7764"/>
    <lineage>
        <taxon>Eukaryota</taxon>
        <taxon>Metazoa</taxon>
        <taxon>Chordata</taxon>
        <taxon>Craniata</taxon>
        <taxon>Vertebrata</taxon>
        <taxon>Cyclostomata</taxon>
        <taxon>Myxini</taxon>
        <taxon>Myxiniformes</taxon>
        <taxon>Myxinidae</taxon>
        <taxon>Eptatretinae</taxon>
        <taxon>Eptatretus</taxon>
    </lineage>
</organism>
<dbReference type="GO" id="GO:0015031">
    <property type="term" value="P:protein transport"/>
    <property type="evidence" value="ECO:0007669"/>
    <property type="project" value="UniProtKB-KW"/>
</dbReference>
<comment type="similarity">
    <text evidence="2">Belongs to the sorting nexin family.</text>
</comment>
<feature type="compositionally biased region" description="Polar residues" evidence="8">
    <location>
        <begin position="106"/>
        <end position="118"/>
    </location>
</feature>
<feature type="compositionally biased region" description="Acidic residues" evidence="8">
    <location>
        <begin position="122"/>
        <end position="144"/>
    </location>
</feature>
<dbReference type="Pfam" id="PF14604">
    <property type="entry name" value="SH3_9"/>
    <property type="match status" value="1"/>
</dbReference>
<dbReference type="OMA" id="WDESSTM"/>
<reference evidence="11" key="1">
    <citation type="submission" date="2025-08" db="UniProtKB">
        <authorList>
            <consortium name="Ensembl"/>
        </authorList>
    </citation>
    <scope>IDENTIFICATION</scope>
</reference>
<dbReference type="PANTHER" id="PTHR45827">
    <property type="entry name" value="SORTING NEXIN"/>
    <property type="match status" value="1"/>
</dbReference>
<dbReference type="Gene3D" id="3.30.1520.10">
    <property type="entry name" value="Phox-like domain"/>
    <property type="match status" value="1"/>
</dbReference>
<name>A0A8C4WYL6_EPTBU</name>
<dbReference type="AlphaFoldDB" id="A0A8C4WYL6"/>
<evidence type="ECO:0000259" key="10">
    <source>
        <dbReference type="PROSITE" id="PS50195"/>
    </source>
</evidence>
<dbReference type="Pfam" id="PF10456">
    <property type="entry name" value="BAR_3_WASP_bdg"/>
    <property type="match status" value="1"/>
</dbReference>
<keyword evidence="12" id="KW-1185">Reference proteome</keyword>
<dbReference type="GO" id="GO:0097320">
    <property type="term" value="P:plasma membrane tubulation"/>
    <property type="evidence" value="ECO:0007669"/>
    <property type="project" value="TreeGrafter"/>
</dbReference>
<dbReference type="SMART" id="SM00312">
    <property type="entry name" value="PX"/>
    <property type="match status" value="1"/>
</dbReference>
<keyword evidence="4" id="KW-0653">Protein transport</keyword>
<evidence type="ECO:0000256" key="6">
    <source>
        <dbReference type="ARBA" id="ARBA00023329"/>
    </source>
</evidence>
<dbReference type="Gene3D" id="1.20.1270.60">
    <property type="entry name" value="Arfaptin homology (AH) domain/BAR domain"/>
    <property type="match status" value="1"/>
</dbReference>
<evidence type="ECO:0000256" key="5">
    <source>
        <dbReference type="ARBA" id="ARBA00023136"/>
    </source>
</evidence>
<dbReference type="InterPro" id="IPR036028">
    <property type="entry name" value="SH3-like_dom_sf"/>
</dbReference>
<dbReference type="SUPFAM" id="SSF50044">
    <property type="entry name" value="SH3-domain"/>
    <property type="match status" value="1"/>
</dbReference>
<dbReference type="InterPro" id="IPR027267">
    <property type="entry name" value="AH/BAR_dom_sf"/>
</dbReference>
<dbReference type="GO" id="GO:0030659">
    <property type="term" value="C:cytoplasmic vesicle membrane"/>
    <property type="evidence" value="ECO:0007669"/>
    <property type="project" value="UniProtKB-SubCell"/>
</dbReference>
<dbReference type="Pfam" id="PF00787">
    <property type="entry name" value="PX"/>
    <property type="match status" value="1"/>
</dbReference>
<proteinExistence type="inferred from homology"/>
<dbReference type="GO" id="GO:0016197">
    <property type="term" value="P:endosomal transport"/>
    <property type="evidence" value="ECO:0007669"/>
    <property type="project" value="TreeGrafter"/>
</dbReference>
<accession>A0A8C4WYL6</accession>
<dbReference type="SUPFAM" id="SSF64268">
    <property type="entry name" value="PX domain"/>
    <property type="match status" value="1"/>
</dbReference>
<evidence type="ECO:0000256" key="2">
    <source>
        <dbReference type="ARBA" id="ARBA00010883"/>
    </source>
</evidence>
<dbReference type="PROSITE" id="PS50195">
    <property type="entry name" value="PX"/>
    <property type="match status" value="1"/>
</dbReference>
<dbReference type="Ensembl" id="ENSEBUT00000020981.1">
    <property type="protein sequence ID" value="ENSEBUP00000020405.1"/>
    <property type="gene ID" value="ENSEBUG00000012655.1"/>
</dbReference>
<dbReference type="Gene3D" id="2.30.30.40">
    <property type="entry name" value="SH3 Domains"/>
    <property type="match status" value="1"/>
</dbReference>
<dbReference type="PANTHER" id="PTHR45827:SF1">
    <property type="entry name" value="SORTING NEXIN"/>
    <property type="match status" value="1"/>
</dbReference>
<dbReference type="SMART" id="SM00326">
    <property type="entry name" value="SH3"/>
    <property type="match status" value="1"/>
</dbReference>
<feature type="region of interest" description="Disordered" evidence="8">
    <location>
        <begin position="106"/>
        <end position="187"/>
    </location>
</feature>
<feature type="domain" description="PX" evidence="10">
    <location>
        <begin position="238"/>
        <end position="349"/>
    </location>
</feature>
<evidence type="ECO:0000313" key="12">
    <source>
        <dbReference type="Proteomes" id="UP000694388"/>
    </source>
</evidence>